<proteinExistence type="predicted"/>
<accession>A0A420HFK5</accession>
<feature type="region of interest" description="Disordered" evidence="1">
    <location>
        <begin position="383"/>
        <end position="481"/>
    </location>
</feature>
<keyword evidence="3" id="KW-1185">Reference proteome</keyword>
<dbReference type="AlphaFoldDB" id="A0A420HFK5"/>
<dbReference type="OrthoDB" id="2351940at2759"/>
<dbReference type="Proteomes" id="UP000286134">
    <property type="component" value="Unassembled WGS sequence"/>
</dbReference>
<name>A0A420HFK5_9PEZI</name>
<feature type="compositionally biased region" description="Acidic residues" evidence="1">
    <location>
        <begin position="431"/>
        <end position="440"/>
    </location>
</feature>
<feature type="region of interest" description="Disordered" evidence="1">
    <location>
        <begin position="76"/>
        <end position="98"/>
    </location>
</feature>
<evidence type="ECO:0000256" key="1">
    <source>
        <dbReference type="SAM" id="MobiDB-lite"/>
    </source>
</evidence>
<evidence type="ECO:0000313" key="2">
    <source>
        <dbReference type="EMBL" id="RKF56159.1"/>
    </source>
</evidence>
<evidence type="ECO:0000313" key="3">
    <source>
        <dbReference type="Proteomes" id="UP000286134"/>
    </source>
</evidence>
<feature type="compositionally biased region" description="Polar residues" evidence="1">
    <location>
        <begin position="470"/>
        <end position="480"/>
    </location>
</feature>
<protein>
    <submittedName>
        <fullName evidence="2">Putative regulator of chromosome condensation-like protein</fullName>
    </submittedName>
</protein>
<dbReference type="STRING" id="212602.A0A420HFK5"/>
<dbReference type="EMBL" id="MCFK01008364">
    <property type="protein sequence ID" value="RKF56159.1"/>
    <property type="molecule type" value="Genomic_DNA"/>
</dbReference>
<sequence length="559" mass="62847">MLIAATTYQHTPLMSINPYDNPPGSESDQETASRIVGAILNGIQPAHEISPSGELYRVIGRHHRLPRTALYASDILSQPNTGNMSPDQDINARRAGENESELSPLFVLPLSDESSELPISSRSGPGSSIRGQSRLVRPYLNRLFNRNRSALRENVHDSYSELQRAGHQLDQASSNLRALINDPVPDIATVDSEAQPDIRRIKRRKLISDNLDTTFTGFSYGKYGQVEPGKLKMEIVSCDGGIFEGTDVQHPAENVLENDNTVYCTKSNRCNLILRHQGATVFCLKELYIRAPHTGYTAPVQEGMVFISMTSDDLLARTAQYQIQYSPLRPEKSFRSPADLRNDNQRIMSFRFSEDEPMTLAHNRIRRLFDIGRQDEECDHRTAQIPQDFTPENAPPFSVTTECSDSDSDDSSARPSNQRYARLGISFASSDDSDSYEEDESHFPWREISNQLTNSMNRRRRPPQPIRNATIPSTTNSPFIPSQEHEKNVEGGLMAPHARFFIERDKSKCTVKFDPPVSGRFILLKMWSPHHDVSGNIDIQSVVAIGFAGPRYFPAIKQI</sequence>
<organism evidence="2 3">
    <name type="scientific">Erysiphe neolycopersici</name>
    <dbReference type="NCBI Taxonomy" id="212602"/>
    <lineage>
        <taxon>Eukaryota</taxon>
        <taxon>Fungi</taxon>
        <taxon>Dikarya</taxon>
        <taxon>Ascomycota</taxon>
        <taxon>Pezizomycotina</taxon>
        <taxon>Leotiomycetes</taxon>
        <taxon>Erysiphales</taxon>
        <taxon>Erysiphaceae</taxon>
        <taxon>Erysiphe</taxon>
    </lineage>
</organism>
<reference evidence="2 3" key="1">
    <citation type="journal article" date="2018" name="BMC Genomics">
        <title>Comparative genome analyses reveal sequence features reflecting distinct modes of host-adaptation between dicot and monocot powdery mildew.</title>
        <authorList>
            <person name="Wu Y."/>
            <person name="Ma X."/>
            <person name="Pan Z."/>
            <person name="Kale S.D."/>
            <person name="Song Y."/>
            <person name="King H."/>
            <person name="Zhang Q."/>
            <person name="Presley C."/>
            <person name="Deng X."/>
            <person name="Wei C.I."/>
            <person name="Xiao S."/>
        </authorList>
    </citation>
    <scope>NUCLEOTIDE SEQUENCE [LARGE SCALE GENOMIC DNA]</scope>
    <source>
        <strain evidence="2">UMSG2</strain>
    </source>
</reference>
<feature type="compositionally biased region" description="Polar residues" evidence="1">
    <location>
        <begin position="76"/>
        <end position="88"/>
    </location>
</feature>
<comment type="caution">
    <text evidence="2">The sequence shown here is derived from an EMBL/GenBank/DDBJ whole genome shotgun (WGS) entry which is preliminary data.</text>
</comment>
<gene>
    <name evidence="2" type="ORF">OnM2_083018</name>
</gene>